<proteinExistence type="predicted"/>
<dbReference type="Proteomes" id="UP000238479">
    <property type="component" value="Chromosome 2"/>
</dbReference>
<organism evidence="1 2">
    <name type="scientific">Rosa chinensis</name>
    <name type="common">China rose</name>
    <dbReference type="NCBI Taxonomy" id="74649"/>
    <lineage>
        <taxon>Eukaryota</taxon>
        <taxon>Viridiplantae</taxon>
        <taxon>Streptophyta</taxon>
        <taxon>Embryophyta</taxon>
        <taxon>Tracheophyta</taxon>
        <taxon>Spermatophyta</taxon>
        <taxon>Magnoliopsida</taxon>
        <taxon>eudicotyledons</taxon>
        <taxon>Gunneridae</taxon>
        <taxon>Pentapetalae</taxon>
        <taxon>rosids</taxon>
        <taxon>fabids</taxon>
        <taxon>Rosales</taxon>
        <taxon>Rosaceae</taxon>
        <taxon>Rosoideae</taxon>
        <taxon>Rosoideae incertae sedis</taxon>
        <taxon>Rosa</taxon>
    </lineage>
</organism>
<gene>
    <name evidence="1" type="ORF">RchiOBHm_Chr2g0105771</name>
</gene>
<dbReference type="Gramene" id="PRQ47995">
    <property type="protein sequence ID" value="PRQ47995"/>
    <property type="gene ID" value="RchiOBHm_Chr2g0105771"/>
</dbReference>
<name>A0A2P6RNJ1_ROSCH</name>
<protein>
    <submittedName>
        <fullName evidence="1">Uncharacterized protein</fullName>
    </submittedName>
</protein>
<dbReference type="AlphaFoldDB" id="A0A2P6RNJ1"/>
<evidence type="ECO:0000313" key="2">
    <source>
        <dbReference type="Proteomes" id="UP000238479"/>
    </source>
</evidence>
<accession>A0A2P6RNJ1</accession>
<sequence>MFSGEFLQLPVTDWAACGSDDLSSGLLSVSTLSPTPVTPPAPLALDFVLRMYGCVFQKL</sequence>
<keyword evidence="2" id="KW-1185">Reference proteome</keyword>
<dbReference type="EMBL" id="PDCK01000040">
    <property type="protein sequence ID" value="PRQ47995.1"/>
    <property type="molecule type" value="Genomic_DNA"/>
</dbReference>
<comment type="caution">
    <text evidence="1">The sequence shown here is derived from an EMBL/GenBank/DDBJ whole genome shotgun (WGS) entry which is preliminary data.</text>
</comment>
<evidence type="ECO:0000313" key="1">
    <source>
        <dbReference type="EMBL" id="PRQ47995.1"/>
    </source>
</evidence>
<reference evidence="1 2" key="1">
    <citation type="journal article" date="2018" name="Nat. Genet.">
        <title>The Rosa genome provides new insights in the design of modern roses.</title>
        <authorList>
            <person name="Bendahmane M."/>
        </authorList>
    </citation>
    <scope>NUCLEOTIDE SEQUENCE [LARGE SCALE GENOMIC DNA]</scope>
    <source>
        <strain evidence="2">cv. Old Blush</strain>
    </source>
</reference>